<dbReference type="Proteomes" id="UP000280861">
    <property type="component" value="Unassembled WGS sequence"/>
</dbReference>
<dbReference type="GO" id="GO:0003700">
    <property type="term" value="F:DNA-binding transcription factor activity"/>
    <property type="evidence" value="ECO:0007669"/>
    <property type="project" value="TreeGrafter"/>
</dbReference>
<dbReference type="Gene3D" id="3.30.450.40">
    <property type="match status" value="1"/>
</dbReference>
<reference evidence="6 7" key="1">
    <citation type="submission" date="2018-11" db="EMBL/GenBank/DDBJ databases">
        <authorList>
            <person name="Criscuolo A."/>
        </authorList>
    </citation>
    <scope>NUCLEOTIDE SEQUENCE [LARGE SCALE GENOMIC DNA]</scope>
    <source>
        <strain evidence="6">AT11b</strain>
    </source>
</reference>
<organism evidence="6 7">
    <name type="scientific">Arthrobacter ulcerisalmonis</name>
    <dbReference type="NCBI Taxonomy" id="2483813"/>
    <lineage>
        <taxon>Bacteria</taxon>
        <taxon>Bacillati</taxon>
        <taxon>Actinomycetota</taxon>
        <taxon>Actinomycetes</taxon>
        <taxon>Micrococcales</taxon>
        <taxon>Micrococcaceae</taxon>
        <taxon>Arthrobacter</taxon>
    </lineage>
</organism>
<keyword evidence="3" id="KW-0804">Transcription</keyword>
<dbReference type="SUPFAM" id="SSF46785">
    <property type="entry name" value="Winged helix' DNA-binding domain"/>
    <property type="match status" value="1"/>
</dbReference>
<dbReference type="InterPro" id="IPR029016">
    <property type="entry name" value="GAF-like_dom_sf"/>
</dbReference>
<evidence type="ECO:0000256" key="2">
    <source>
        <dbReference type="ARBA" id="ARBA00023125"/>
    </source>
</evidence>
<dbReference type="PANTHER" id="PTHR30136:SF24">
    <property type="entry name" value="HTH-TYPE TRANSCRIPTIONAL REPRESSOR ALLR"/>
    <property type="match status" value="1"/>
</dbReference>
<dbReference type="OrthoDB" id="4068713at2"/>
<dbReference type="PROSITE" id="PS51078">
    <property type="entry name" value="ICLR_ED"/>
    <property type="match status" value="1"/>
</dbReference>
<proteinExistence type="predicted"/>
<evidence type="ECO:0000259" key="4">
    <source>
        <dbReference type="PROSITE" id="PS51077"/>
    </source>
</evidence>
<dbReference type="Pfam" id="PF01614">
    <property type="entry name" value="IclR_C"/>
    <property type="match status" value="1"/>
</dbReference>
<feature type="domain" description="IclR-ED" evidence="5">
    <location>
        <begin position="70"/>
        <end position="265"/>
    </location>
</feature>
<name>A0A3P5WPD5_9MICC</name>
<dbReference type="InterPro" id="IPR036390">
    <property type="entry name" value="WH_DNA-bd_sf"/>
</dbReference>
<dbReference type="AlphaFoldDB" id="A0A3P5WPD5"/>
<dbReference type="Gene3D" id="1.10.10.10">
    <property type="entry name" value="Winged helix-like DNA-binding domain superfamily/Winged helix DNA-binding domain"/>
    <property type="match status" value="1"/>
</dbReference>
<accession>A0A3P5WPD5</accession>
<dbReference type="GO" id="GO:0003677">
    <property type="term" value="F:DNA binding"/>
    <property type="evidence" value="ECO:0007669"/>
    <property type="project" value="UniProtKB-KW"/>
</dbReference>
<evidence type="ECO:0000256" key="1">
    <source>
        <dbReference type="ARBA" id="ARBA00023015"/>
    </source>
</evidence>
<dbReference type="RefSeq" id="WP_124090762.1">
    <property type="nucleotide sequence ID" value="NZ_CBCRYA010000008.1"/>
</dbReference>
<gene>
    <name evidence="6" type="primary">kipR_3</name>
    <name evidence="6" type="ORF">PSET11_00753</name>
</gene>
<evidence type="ECO:0000256" key="3">
    <source>
        <dbReference type="ARBA" id="ARBA00023163"/>
    </source>
</evidence>
<keyword evidence="1" id="KW-0805">Transcription regulation</keyword>
<dbReference type="PROSITE" id="PS51077">
    <property type="entry name" value="HTH_ICLR"/>
    <property type="match status" value="1"/>
</dbReference>
<evidence type="ECO:0000313" key="7">
    <source>
        <dbReference type="Proteomes" id="UP000280861"/>
    </source>
</evidence>
<dbReference type="InterPro" id="IPR036388">
    <property type="entry name" value="WH-like_DNA-bd_sf"/>
</dbReference>
<dbReference type="GO" id="GO:0045892">
    <property type="term" value="P:negative regulation of DNA-templated transcription"/>
    <property type="evidence" value="ECO:0007669"/>
    <property type="project" value="TreeGrafter"/>
</dbReference>
<protein>
    <submittedName>
        <fullName evidence="6">HTH-type transcriptional regulator KipR</fullName>
    </submittedName>
</protein>
<dbReference type="InterPro" id="IPR005471">
    <property type="entry name" value="Tscrpt_reg_IclR_N"/>
</dbReference>
<keyword evidence="7" id="KW-1185">Reference proteome</keyword>
<keyword evidence="2" id="KW-0238">DNA-binding</keyword>
<dbReference type="InterPro" id="IPR014757">
    <property type="entry name" value="Tscrpt_reg_IclR_C"/>
</dbReference>
<dbReference type="PANTHER" id="PTHR30136">
    <property type="entry name" value="HELIX-TURN-HELIX TRANSCRIPTIONAL REGULATOR, ICLR FAMILY"/>
    <property type="match status" value="1"/>
</dbReference>
<feature type="domain" description="HTH iclR-type" evidence="4">
    <location>
        <begin position="8"/>
        <end position="69"/>
    </location>
</feature>
<sequence>MANSSSGDSVVDRVVRLLTAIPADDRAVPVADLAERAQLPLTTAQRLVRQLASHGLLEAIPGGTVRPGIRLWELANRTAPTLALRQAAMPFMDDVHAVLHQNVNLAVLDGWEALFVERLSRRGSVPNRAQVAGRMPVHVSSAGLALMAFQPKDLQAHYLGHLAAMSGSVDQVRTPVESGHPHLADIPASADHVRLLLAEAAQQGFAQLAGVVDPETWGIAVPVLDRKRRAVASLGVVVPLQEMRLQALMPALQTAARGIARSLGYAPGNH</sequence>
<dbReference type="InterPro" id="IPR050707">
    <property type="entry name" value="HTH_MetabolicPath_Reg"/>
</dbReference>
<dbReference type="Pfam" id="PF09339">
    <property type="entry name" value="HTH_IclR"/>
    <property type="match status" value="1"/>
</dbReference>
<dbReference type="EMBL" id="UXAU01000013">
    <property type="protein sequence ID" value="VDC21391.1"/>
    <property type="molecule type" value="Genomic_DNA"/>
</dbReference>
<evidence type="ECO:0000259" key="5">
    <source>
        <dbReference type="PROSITE" id="PS51078"/>
    </source>
</evidence>
<dbReference type="SUPFAM" id="SSF55781">
    <property type="entry name" value="GAF domain-like"/>
    <property type="match status" value="1"/>
</dbReference>
<dbReference type="SMART" id="SM00346">
    <property type="entry name" value="HTH_ICLR"/>
    <property type="match status" value="1"/>
</dbReference>
<evidence type="ECO:0000313" key="6">
    <source>
        <dbReference type="EMBL" id="VDC21391.1"/>
    </source>
</evidence>